<feature type="compositionally biased region" description="Pro residues" evidence="1">
    <location>
        <begin position="87"/>
        <end position="100"/>
    </location>
</feature>
<name>A0A061R672_9CHLO</name>
<sequence>MACRPRRGSRTTTSRPSIPPTPPLGSRGRTPSRPPPAAAPPFSRRRPVRRSGRSRRLTLPPPPPPPPPPTLRPPATGQALRYHAPLSPNPNPNPNPPLPRMPLNFPSGGRSHPPNPGRQSGRQQGGRTGAELFGGGAEEQQAPAPAPAAPVPPPGGPTQRSPRNRRKTPRRQGWAAALRQKIQE</sequence>
<protein>
    <submittedName>
        <fullName evidence="2">Uncharacterized protein</fullName>
    </submittedName>
</protein>
<feature type="compositionally biased region" description="Gly residues" evidence="1">
    <location>
        <begin position="123"/>
        <end position="137"/>
    </location>
</feature>
<feature type="region of interest" description="Disordered" evidence="1">
    <location>
        <begin position="1"/>
        <end position="184"/>
    </location>
</feature>
<accession>A0A061R672</accession>
<feature type="compositionally biased region" description="Pro residues" evidence="1">
    <location>
        <begin position="144"/>
        <end position="156"/>
    </location>
</feature>
<dbReference type="AlphaFoldDB" id="A0A061R672"/>
<reference evidence="2" key="1">
    <citation type="submission" date="2014-05" db="EMBL/GenBank/DDBJ databases">
        <title>The transcriptome of the halophilic microalga Tetraselmis sp. GSL018 isolated from the Great Salt Lake, Utah.</title>
        <authorList>
            <person name="Jinkerson R.E."/>
            <person name="D'Adamo S."/>
            <person name="Posewitz M.C."/>
        </authorList>
    </citation>
    <scope>NUCLEOTIDE SEQUENCE</scope>
    <source>
        <strain evidence="2">GSL018</strain>
    </source>
</reference>
<evidence type="ECO:0000313" key="2">
    <source>
        <dbReference type="EMBL" id="JAC66026.1"/>
    </source>
</evidence>
<gene>
    <name evidence="2" type="ORF">TSPGSL018_14647</name>
</gene>
<organism evidence="2">
    <name type="scientific">Tetraselmis sp. GSL018</name>
    <dbReference type="NCBI Taxonomy" id="582737"/>
    <lineage>
        <taxon>Eukaryota</taxon>
        <taxon>Viridiplantae</taxon>
        <taxon>Chlorophyta</taxon>
        <taxon>core chlorophytes</taxon>
        <taxon>Chlorodendrophyceae</taxon>
        <taxon>Chlorodendrales</taxon>
        <taxon>Chlorodendraceae</taxon>
        <taxon>Tetraselmis</taxon>
    </lineage>
</organism>
<feature type="compositionally biased region" description="Pro residues" evidence="1">
    <location>
        <begin position="59"/>
        <end position="72"/>
    </location>
</feature>
<evidence type="ECO:0000256" key="1">
    <source>
        <dbReference type="SAM" id="MobiDB-lite"/>
    </source>
</evidence>
<dbReference type="EMBL" id="GBEZ01020660">
    <property type="protein sequence ID" value="JAC66026.1"/>
    <property type="molecule type" value="Transcribed_RNA"/>
</dbReference>
<feature type="compositionally biased region" description="Basic residues" evidence="1">
    <location>
        <begin position="43"/>
        <end position="56"/>
    </location>
</feature>
<proteinExistence type="predicted"/>